<sequence>MILRLNLSCDESKIKSTHIFEILRPF</sequence>
<evidence type="ECO:0000313" key="1">
    <source>
        <dbReference type="EMBL" id="CDW29360.1"/>
    </source>
</evidence>
<proteinExistence type="predicted"/>
<dbReference type="EMBL" id="HACA01011999">
    <property type="protein sequence ID" value="CDW29360.1"/>
    <property type="molecule type" value="Transcribed_RNA"/>
</dbReference>
<reference evidence="1" key="1">
    <citation type="submission" date="2014-05" db="EMBL/GenBank/DDBJ databases">
        <authorList>
            <person name="Chronopoulou M."/>
        </authorList>
    </citation>
    <scope>NUCLEOTIDE SEQUENCE</scope>
    <source>
        <tissue evidence="1">Whole organism</tissue>
    </source>
</reference>
<accession>A0A0K2TU88</accession>
<dbReference type="AlphaFoldDB" id="A0A0K2TU88"/>
<organism evidence="1">
    <name type="scientific">Lepeophtheirus salmonis</name>
    <name type="common">Salmon louse</name>
    <name type="synonym">Caligus salmonis</name>
    <dbReference type="NCBI Taxonomy" id="72036"/>
    <lineage>
        <taxon>Eukaryota</taxon>
        <taxon>Metazoa</taxon>
        <taxon>Ecdysozoa</taxon>
        <taxon>Arthropoda</taxon>
        <taxon>Crustacea</taxon>
        <taxon>Multicrustacea</taxon>
        <taxon>Hexanauplia</taxon>
        <taxon>Copepoda</taxon>
        <taxon>Siphonostomatoida</taxon>
        <taxon>Caligidae</taxon>
        <taxon>Lepeophtheirus</taxon>
    </lineage>
</organism>
<name>A0A0K2TU88_LEPSM</name>
<protein>
    <submittedName>
        <fullName evidence="1">Uncharacterized protein</fullName>
    </submittedName>
</protein>